<dbReference type="RefSeq" id="WP_346821331.1">
    <property type="nucleotide sequence ID" value="NZ_JBDKWZ010000006.1"/>
</dbReference>
<dbReference type="SMART" id="SM00448">
    <property type="entry name" value="REC"/>
    <property type="match status" value="1"/>
</dbReference>
<proteinExistence type="predicted"/>
<feature type="modified residue" description="4-aspartylphosphate" evidence="1">
    <location>
        <position position="56"/>
    </location>
</feature>
<dbReference type="Pfam" id="PF00072">
    <property type="entry name" value="Response_reg"/>
    <property type="match status" value="1"/>
</dbReference>
<accession>A0AAW9RXR5</accession>
<dbReference type="InterPro" id="IPR007492">
    <property type="entry name" value="LytTR_DNA-bd_dom"/>
</dbReference>
<dbReference type="InterPro" id="IPR046947">
    <property type="entry name" value="LytR-like"/>
</dbReference>
<protein>
    <submittedName>
        <fullName evidence="4">LytTR family DNA-binding domain-containing protein</fullName>
    </submittedName>
</protein>
<dbReference type="InterPro" id="IPR001789">
    <property type="entry name" value="Sig_transdc_resp-reg_receiver"/>
</dbReference>
<comment type="caution">
    <text evidence="4">The sequence shown here is derived from an EMBL/GenBank/DDBJ whole genome shotgun (WGS) entry which is preliminary data.</text>
</comment>
<evidence type="ECO:0000259" key="3">
    <source>
        <dbReference type="PROSITE" id="PS50930"/>
    </source>
</evidence>
<dbReference type="GO" id="GO:0003677">
    <property type="term" value="F:DNA binding"/>
    <property type="evidence" value="ECO:0007669"/>
    <property type="project" value="UniProtKB-KW"/>
</dbReference>
<dbReference type="InterPro" id="IPR011006">
    <property type="entry name" value="CheY-like_superfamily"/>
</dbReference>
<dbReference type="SUPFAM" id="SSF52172">
    <property type="entry name" value="CheY-like"/>
    <property type="match status" value="1"/>
</dbReference>
<organism evidence="4 5">
    <name type="scientific">Rapidithrix thailandica</name>
    <dbReference type="NCBI Taxonomy" id="413964"/>
    <lineage>
        <taxon>Bacteria</taxon>
        <taxon>Pseudomonadati</taxon>
        <taxon>Bacteroidota</taxon>
        <taxon>Cytophagia</taxon>
        <taxon>Cytophagales</taxon>
        <taxon>Flammeovirgaceae</taxon>
        <taxon>Rapidithrix</taxon>
    </lineage>
</organism>
<dbReference type="Gene3D" id="3.40.50.2300">
    <property type="match status" value="1"/>
</dbReference>
<gene>
    <name evidence="4" type="ORF">AAG747_11565</name>
</gene>
<feature type="domain" description="HTH LytTR-type" evidence="3">
    <location>
        <begin position="147"/>
        <end position="256"/>
    </location>
</feature>
<dbReference type="PROSITE" id="PS50930">
    <property type="entry name" value="HTH_LYTTR"/>
    <property type="match status" value="1"/>
</dbReference>
<dbReference type="SMART" id="SM00850">
    <property type="entry name" value="LytTR"/>
    <property type="match status" value="1"/>
</dbReference>
<dbReference type="PANTHER" id="PTHR37299:SF1">
    <property type="entry name" value="STAGE 0 SPORULATION PROTEIN A HOMOLOG"/>
    <property type="match status" value="1"/>
</dbReference>
<dbReference type="PROSITE" id="PS50110">
    <property type="entry name" value="RESPONSE_REGULATORY"/>
    <property type="match status" value="1"/>
</dbReference>
<evidence type="ECO:0000313" key="4">
    <source>
        <dbReference type="EMBL" id="MEN7548552.1"/>
    </source>
</evidence>
<dbReference type="PANTHER" id="PTHR37299">
    <property type="entry name" value="TRANSCRIPTIONAL REGULATOR-RELATED"/>
    <property type="match status" value="1"/>
</dbReference>
<name>A0AAW9RXR5_9BACT</name>
<dbReference type="Pfam" id="PF04397">
    <property type="entry name" value="LytTR"/>
    <property type="match status" value="1"/>
</dbReference>
<feature type="domain" description="Response regulatory" evidence="2">
    <location>
        <begin position="2"/>
        <end position="116"/>
    </location>
</feature>
<sequence length="256" mass="29761">MRVLIVEDEPKAQVELEHMLTEIRPGIQIVNKLDTVSETVGWLKEHGAQIDLIFLDIHLADANSFTIFEQIEVDIPIIFITAYDEYAIKAFKVNSIDYLLKPIDEEDLRISLQKYEKSVGKQSGESFDYKALVNALDRSENKFQSRFMVTSGATIRSILVEDIAYFRGEGKYLYIITKDNQKYIMDMSLVKLEKLLDPKRFFRINRKYIVSFEAITEMIAYSKSRVKLILKPEVADEMETIVSVERSANFKEWLNH</sequence>
<reference evidence="4 5" key="1">
    <citation type="submission" date="2024-04" db="EMBL/GenBank/DDBJ databases">
        <title>Novel genus in family Flammeovirgaceae.</title>
        <authorList>
            <person name="Nguyen T.H."/>
            <person name="Vuong T.Q."/>
            <person name="Le H."/>
            <person name="Kim S.-G."/>
        </authorList>
    </citation>
    <scope>NUCLEOTIDE SEQUENCE [LARGE SCALE GENOMIC DNA]</scope>
    <source>
        <strain evidence="4 5">JCM 23209</strain>
    </source>
</reference>
<evidence type="ECO:0000313" key="5">
    <source>
        <dbReference type="Proteomes" id="UP001403385"/>
    </source>
</evidence>
<dbReference type="EMBL" id="JBDKWZ010000006">
    <property type="protein sequence ID" value="MEN7548552.1"/>
    <property type="molecule type" value="Genomic_DNA"/>
</dbReference>
<keyword evidence="4" id="KW-0238">DNA-binding</keyword>
<dbReference type="GO" id="GO:0000156">
    <property type="term" value="F:phosphorelay response regulator activity"/>
    <property type="evidence" value="ECO:0007669"/>
    <property type="project" value="InterPro"/>
</dbReference>
<evidence type="ECO:0000256" key="1">
    <source>
        <dbReference type="PROSITE-ProRule" id="PRU00169"/>
    </source>
</evidence>
<keyword evidence="1" id="KW-0597">Phosphoprotein</keyword>
<evidence type="ECO:0000259" key="2">
    <source>
        <dbReference type="PROSITE" id="PS50110"/>
    </source>
</evidence>
<dbReference type="Proteomes" id="UP001403385">
    <property type="component" value="Unassembled WGS sequence"/>
</dbReference>
<dbReference type="Gene3D" id="2.40.50.1020">
    <property type="entry name" value="LytTr DNA-binding domain"/>
    <property type="match status" value="1"/>
</dbReference>
<dbReference type="AlphaFoldDB" id="A0AAW9RXR5"/>
<keyword evidence="5" id="KW-1185">Reference proteome</keyword>